<dbReference type="AlphaFoldDB" id="A0A9W7XPJ5"/>
<comment type="caution">
    <text evidence="8">The sequence shown here is derived from an EMBL/GenBank/DDBJ whole genome shotgun (WGS) entry which is preliminary data.</text>
</comment>
<keyword evidence="3 6" id="KW-1133">Transmembrane helix</keyword>
<feature type="transmembrane region" description="Helical" evidence="6">
    <location>
        <begin position="194"/>
        <end position="217"/>
    </location>
</feature>
<organism evidence="8 9">
    <name type="scientific">Coemansia asiatica</name>
    <dbReference type="NCBI Taxonomy" id="1052880"/>
    <lineage>
        <taxon>Eukaryota</taxon>
        <taxon>Fungi</taxon>
        <taxon>Fungi incertae sedis</taxon>
        <taxon>Zoopagomycota</taxon>
        <taxon>Kickxellomycotina</taxon>
        <taxon>Kickxellomycetes</taxon>
        <taxon>Kickxellales</taxon>
        <taxon>Kickxellaceae</taxon>
        <taxon>Coemansia</taxon>
    </lineage>
</organism>
<sequence length="274" mass="31463">MYALAAFYQRLVDLPAAQSACELVGLPRLIPYWPGMIAFALLFQVLRLSSNTLSSLVFGAKFDTLAPRKKYDWGVRVVSQVHAIAVVLLAIPIFFKEELIKDTLYGFDDYASRVYTVICGYFLWDICVSICDIKTIGLGFVVHALASFSVYILAFRPSLQYYGASFIMFEASTIFLNNNWWLDKLGMTGSKLQWYNAITLLFLYLTVRIMFGTYMSYHMFEDLKARGYQTSAPLYYFYRIANGSIILLSYYWFYLLIVGAMKRFSSPKPSKKTE</sequence>
<dbReference type="SMART" id="SM00724">
    <property type="entry name" value="TLC"/>
    <property type="match status" value="1"/>
</dbReference>
<dbReference type="GO" id="GO:0016020">
    <property type="term" value="C:membrane"/>
    <property type="evidence" value="ECO:0007669"/>
    <property type="project" value="UniProtKB-SubCell"/>
</dbReference>
<dbReference type="InterPro" id="IPR050846">
    <property type="entry name" value="TLCD"/>
</dbReference>
<evidence type="ECO:0000313" key="9">
    <source>
        <dbReference type="Proteomes" id="UP001145021"/>
    </source>
</evidence>
<proteinExistence type="predicted"/>
<dbReference type="Pfam" id="PF03798">
    <property type="entry name" value="TRAM_LAG1_CLN8"/>
    <property type="match status" value="1"/>
</dbReference>
<feature type="transmembrane region" description="Helical" evidence="6">
    <location>
        <begin position="138"/>
        <end position="155"/>
    </location>
</feature>
<gene>
    <name evidence="8" type="ORF">LPJ64_001998</name>
</gene>
<dbReference type="Proteomes" id="UP001145021">
    <property type="component" value="Unassembled WGS sequence"/>
</dbReference>
<keyword evidence="4 5" id="KW-0472">Membrane</keyword>
<comment type="subcellular location">
    <subcellularLocation>
        <location evidence="1">Membrane</location>
        <topology evidence="1">Multi-pass membrane protein</topology>
    </subcellularLocation>
</comment>
<feature type="transmembrane region" description="Helical" evidence="6">
    <location>
        <begin position="73"/>
        <end position="94"/>
    </location>
</feature>
<accession>A0A9W7XPJ5</accession>
<name>A0A9W7XPJ5_9FUNG</name>
<evidence type="ECO:0000256" key="5">
    <source>
        <dbReference type="PROSITE-ProRule" id="PRU00205"/>
    </source>
</evidence>
<dbReference type="PROSITE" id="PS50922">
    <property type="entry name" value="TLC"/>
    <property type="match status" value="1"/>
</dbReference>
<dbReference type="EMBL" id="JANBOH010000057">
    <property type="protein sequence ID" value="KAJ1646547.1"/>
    <property type="molecule type" value="Genomic_DNA"/>
</dbReference>
<evidence type="ECO:0000313" key="8">
    <source>
        <dbReference type="EMBL" id="KAJ1646547.1"/>
    </source>
</evidence>
<reference evidence="8" key="1">
    <citation type="submission" date="2022-07" db="EMBL/GenBank/DDBJ databases">
        <title>Phylogenomic reconstructions and comparative analyses of Kickxellomycotina fungi.</title>
        <authorList>
            <person name="Reynolds N.K."/>
            <person name="Stajich J.E."/>
            <person name="Barry K."/>
            <person name="Grigoriev I.V."/>
            <person name="Crous P."/>
            <person name="Smith M.E."/>
        </authorList>
    </citation>
    <scope>NUCLEOTIDE SEQUENCE</scope>
    <source>
        <strain evidence="8">NBRC 105413</strain>
    </source>
</reference>
<dbReference type="PANTHER" id="PTHR13439">
    <property type="entry name" value="CT120 PROTEIN"/>
    <property type="match status" value="1"/>
</dbReference>
<feature type="transmembrane region" description="Helical" evidence="6">
    <location>
        <begin position="114"/>
        <end position="131"/>
    </location>
</feature>
<keyword evidence="2 5" id="KW-0812">Transmembrane</keyword>
<feature type="domain" description="TLC" evidence="7">
    <location>
        <begin position="68"/>
        <end position="265"/>
    </location>
</feature>
<evidence type="ECO:0000256" key="4">
    <source>
        <dbReference type="ARBA" id="ARBA00023136"/>
    </source>
</evidence>
<dbReference type="InterPro" id="IPR006634">
    <property type="entry name" value="TLC-dom"/>
</dbReference>
<keyword evidence="9" id="KW-1185">Reference proteome</keyword>
<evidence type="ECO:0000259" key="7">
    <source>
        <dbReference type="PROSITE" id="PS50922"/>
    </source>
</evidence>
<protein>
    <recommendedName>
        <fullName evidence="7">TLC domain-containing protein</fullName>
    </recommendedName>
</protein>
<feature type="transmembrane region" description="Helical" evidence="6">
    <location>
        <begin position="161"/>
        <end position="182"/>
    </location>
</feature>
<evidence type="ECO:0000256" key="6">
    <source>
        <dbReference type="SAM" id="Phobius"/>
    </source>
</evidence>
<evidence type="ECO:0000256" key="2">
    <source>
        <dbReference type="ARBA" id="ARBA00022692"/>
    </source>
</evidence>
<evidence type="ECO:0000256" key="3">
    <source>
        <dbReference type="ARBA" id="ARBA00022989"/>
    </source>
</evidence>
<dbReference type="GO" id="GO:0055088">
    <property type="term" value="P:lipid homeostasis"/>
    <property type="evidence" value="ECO:0007669"/>
    <property type="project" value="TreeGrafter"/>
</dbReference>
<dbReference type="PANTHER" id="PTHR13439:SF0">
    <property type="entry name" value="TOPOISOMERASE I DAMAGE AFFECTED PROTEIN 4"/>
    <property type="match status" value="1"/>
</dbReference>
<feature type="transmembrane region" description="Helical" evidence="6">
    <location>
        <begin position="237"/>
        <end position="261"/>
    </location>
</feature>
<dbReference type="GO" id="GO:0005783">
    <property type="term" value="C:endoplasmic reticulum"/>
    <property type="evidence" value="ECO:0007669"/>
    <property type="project" value="TreeGrafter"/>
</dbReference>
<evidence type="ECO:0000256" key="1">
    <source>
        <dbReference type="ARBA" id="ARBA00004141"/>
    </source>
</evidence>